<feature type="compositionally biased region" description="Polar residues" evidence="1">
    <location>
        <begin position="247"/>
        <end position="256"/>
    </location>
</feature>
<feature type="compositionally biased region" description="Polar residues" evidence="1">
    <location>
        <begin position="59"/>
        <end position="84"/>
    </location>
</feature>
<gene>
    <name evidence="2" type="ORF">C7M84_001647</name>
</gene>
<proteinExistence type="predicted"/>
<dbReference type="Proteomes" id="UP000283509">
    <property type="component" value="Unassembled WGS sequence"/>
</dbReference>
<dbReference type="AlphaFoldDB" id="A0A3R7QI37"/>
<reference evidence="2 3" key="1">
    <citation type="submission" date="2018-04" db="EMBL/GenBank/DDBJ databases">
        <authorList>
            <person name="Zhang X."/>
            <person name="Yuan J."/>
            <person name="Li F."/>
            <person name="Xiang J."/>
        </authorList>
    </citation>
    <scope>NUCLEOTIDE SEQUENCE [LARGE SCALE GENOMIC DNA]</scope>
    <source>
        <tissue evidence="2">Muscle</tissue>
    </source>
</reference>
<evidence type="ECO:0000256" key="1">
    <source>
        <dbReference type="SAM" id="MobiDB-lite"/>
    </source>
</evidence>
<feature type="region of interest" description="Disordered" evidence="1">
    <location>
        <begin position="247"/>
        <end position="275"/>
    </location>
</feature>
<comment type="caution">
    <text evidence="2">The sequence shown here is derived from an EMBL/GenBank/DDBJ whole genome shotgun (WGS) entry which is preliminary data.</text>
</comment>
<accession>A0A3R7QI37</accession>
<sequence>MTTLPDTPLSSPPSPLLTPPPPSPVRPPRLSPPPVSPPAPSHTVTSTLQSGPYSVYPEISSTQHATDNSCTNIATTSPRSSKHNTCFDNDDSADAFAAALAKAMQEPFTFSEGKKILSKLLNQFPDILPTKDRPLGRTHIVEHSITLEPGAKPVYIPAYKNPPSRRQILEDEGRANVAADTLSRAPIETLQPLRRDDAADFPPSFSLPSSAVVNSASQVPPLEPLHKDEVYVAQRAEERYGQIIQASEAESSTVSGSHEAETGMPAVKRDQVEDRLPPRELRVNTPWTDTPCRRTRFRTLATKTDDDRSGENEDVRREPSSSADPCRSREAVRTSAQLRGGSIFSTSRARRGRWLSDMRVTNKAHHIRTPVVGTGCLYQAAISKYTPFCPTRPKGDPAGPALTISLTTLGVRTNALARPDHPDNPWS</sequence>
<protein>
    <submittedName>
        <fullName evidence="2">Uncharacterized protein</fullName>
    </submittedName>
</protein>
<feature type="region of interest" description="Disordered" evidence="1">
    <location>
        <begin position="295"/>
        <end position="334"/>
    </location>
</feature>
<reference evidence="2 3" key="2">
    <citation type="submission" date="2019-01" db="EMBL/GenBank/DDBJ databases">
        <title>The decoding of complex shrimp genome reveals the adaptation for benthos swimmer, frequently molting mechanism and breeding impact on genome.</title>
        <authorList>
            <person name="Sun Y."/>
            <person name="Gao Y."/>
            <person name="Yu Y."/>
        </authorList>
    </citation>
    <scope>NUCLEOTIDE SEQUENCE [LARGE SCALE GENOMIC DNA]</scope>
    <source>
        <tissue evidence="2">Muscle</tissue>
    </source>
</reference>
<feature type="region of interest" description="Disordered" evidence="1">
    <location>
        <begin position="1"/>
        <end position="84"/>
    </location>
</feature>
<feature type="compositionally biased region" description="Pro residues" evidence="1">
    <location>
        <begin position="10"/>
        <end position="40"/>
    </location>
</feature>
<organism evidence="2 3">
    <name type="scientific">Penaeus vannamei</name>
    <name type="common">Whiteleg shrimp</name>
    <name type="synonym">Litopenaeus vannamei</name>
    <dbReference type="NCBI Taxonomy" id="6689"/>
    <lineage>
        <taxon>Eukaryota</taxon>
        <taxon>Metazoa</taxon>
        <taxon>Ecdysozoa</taxon>
        <taxon>Arthropoda</taxon>
        <taxon>Crustacea</taxon>
        <taxon>Multicrustacea</taxon>
        <taxon>Malacostraca</taxon>
        <taxon>Eumalacostraca</taxon>
        <taxon>Eucarida</taxon>
        <taxon>Decapoda</taxon>
        <taxon>Dendrobranchiata</taxon>
        <taxon>Penaeoidea</taxon>
        <taxon>Penaeidae</taxon>
        <taxon>Penaeus</taxon>
    </lineage>
</organism>
<feature type="compositionally biased region" description="Basic and acidic residues" evidence="1">
    <location>
        <begin position="303"/>
        <end position="319"/>
    </location>
</feature>
<keyword evidence="3" id="KW-1185">Reference proteome</keyword>
<evidence type="ECO:0000313" key="3">
    <source>
        <dbReference type="Proteomes" id="UP000283509"/>
    </source>
</evidence>
<evidence type="ECO:0000313" key="2">
    <source>
        <dbReference type="EMBL" id="ROT79632.1"/>
    </source>
</evidence>
<dbReference type="EMBL" id="QCYY01001214">
    <property type="protein sequence ID" value="ROT79632.1"/>
    <property type="molecule type" value="Genomic_DNA"/>
</dbReference>
<name>A0A3R7QI37_PENVA</name>